<protein>
    <submittedName>
        <fullName evidence="1">Uncharacterized protein</fullName>
    </submittedName>
</protein>
<name>A0A7D7RJD6_PLAMR</name>
<sequence length="87" mass="10004">MKCYLVMILSIFIILTGCSTESQKVRTGQANAGEEASYAAIIRVNESEYISVGNENQGKYTVQEEIGKIKKEYLERFFRRNILYQII</sequence>
<keyword evidence="2" id="KW-1185">Reference proteome</keyword>
<dbReference type="Proteomes" id="UP000514716">
    <property type="component" value="Chromosome"/>
</dbReference>
<dbReference type="RefSeq" id="WP_182093374.1">
    <property type="nucleotide sequence ID" value="NZ_CP059540.1"/>
</dbReference>
<evidence type="ECO:0000313" key="2">
    <source>
        <dbReference type="Proteomes" id="UP000514716"/>
    </source>
</evidence>
<reference evidence="1 2" key="1">
    <citation type="submission" date="2020-07" db="EMBL/GenBank/DDBJ databases">
        <title>Screening of a cold-adapted Planococcus bacterium producing protease in traditional shrimp paste and protease identification by genome sequencing.</title>
        <authorList>
            <person name="Gao R."/>
            <person name="Leng W."/>
            <person name="Chu Q."/>
            <person name="Wu X."/>
            <person name="Liu H."/>
            <person name="Li X."/>
        </authorList>
    </citation>
    <scope>NUCLEOTIDE SEQUENCE [LARGE SCALE GENOMIC DNA]</scope>
    <source>
        <strain evidence="1 2">XJ11</strain>
    </source>
</reference>
<dbReference type="KEGG" id="pdec:H1Q58_08190"/>
<proteinExistence type="predicted"/>
<evidence type="ECO:0000313" key="1">
    <source>
        <dbReference type="EMBL" id="QMT18923.1"/>
    </source>
</evidence>
<dbReference type="AlphaFoldDB" id="A0A7D7RJD6"/>
<accession>A0A7D7RJD6</accession>
<gene>
    <name evidence="1" type="ORF">H1Q58_08190</name>
</gene>
<dbReference type="EMBL" id="CP059540">
    <property type="protein sequence ID" value="QMT18923.1"/>
    <property type="molecule type" value="Genomic_DNA"/>
</dbReference>
<dbReference type="PROSITE" id="PS51257">
    <property type="entry name" value="PROKAR_LIPOPROTEIN"/>
    <property type="match status" value="1"/>
</dbReference>
<organism evidence="1 2">
    <name type="scientific">Planococcus maritimus</name>
    <dbReference type="NCBI Taxonomy" id="192421"/>
    <lineage>
        <taxon>Bacteria</taxon>
        <taxon>Bacillati</taxon>
        <taxon>Bacillota</taxon>
        <taxon>Bacilli</taxon>
        <taxon>Bacillales</taxon>
        <taxon>Caryophanaceae</taxon>
        <taxon>Planococcus</taxon>
    </lineage>
</organism>